<dbReference type="Proteomes" id="UP000293781">
    <property type="component" value="Unassembled WGS sequence"/>
</dbReference>
<evidence type="ECO:0008006" key="4">
    <source>
        <dbReference type="Google" id="ProtNLM"/>
    </source>
</evidence>
<keyword evidence="3" id="KW-1185">Reference proteome</keyword>
<dbReference type="RefSeq" id="WP_130401960.1">
    <property type="nucleotide sequence ID" value="NZ_JBEZZO010000016.1"/>
</dbReference>
<sequence length="134" mass="14009">MKLRIVLIAVGAITATPAIALLSPGLLESSYGLTNPDRMTIALLQHRGVLQAALGAAIIWGAFYLPARVPAAATAIVTKTTFLALTAVDAGMRAEMNVISLVFDPIAIVILGLVIGLQVRRSRRPVAATAVTRP</sequence>
<feature type="transmembrane region" description="Helical" evidence="1">
    <location>
        <begin position="44"/>
        <end position="65"/>
    </location>
</feature>
<keyword evidence="1" id="KW-0472">Membrane</keyword>
<gene>
    <name evidence="2" type="ORF">EV382_2698</name>
</gene>
<name>A0A4Q7UGL4_9ACTN</name>
<keyword evidence="1" id="KW-1133">Transmembrane helix</keyword>
<dbReference type="EMBL" id="SHKK01000001">
    <property type="protein sequence ID" value="RZT79498.1"/>
    <property type="molecule type" value="Genomic_DNA"/>
</dbReference>
<feature type="transmembrane region" description="Helical" evidence="1">
    <location>
        <begin position="98"/>
        <end position="117"/>
    </location>
</feature>
<accession>A0A4Q7UGL4</accession>
<evidence type="ECO:0000256" key="1">
    <source>
        <dbReference type="SAM" id="Phobius"/>
    </source>
</evidence>
<keyword evidence="1" id="KW-0812">Transmembrane</keyword>
<protein>
    <recommendedName>
        <fullName evidence="4">Phosphopantetheine adenylyltransferase</fullName>
    </recommendedName>
</protein>
<organism evidence="2 3">
    <name type="scientific">Micromonospora violae</name>
    <dbReference type="NCBI Taxonomy" id="1278207"/>
    <lineage>
        <taxon>Bacteria</taxon>
        <taxon>Bacillati</taxon>
        <taxon>Actinomycetota</taxon>
        <taxon>Actinomycetes</taxon>
        <taxon>Micromonosporales</taxon>
        <taxon>Micromonosporaceae</taxon>
        <taxon>Micromonospora</taxon>
    </lineage>
</organism>
<feature type="transmembrane region" description="Helical" evidence="1">
    <location>
        <begin position="72"/>
        <end position="92"/>
    </location>
</feature>
<dbReference type="OrthoDB" id="5198469at2"/>
<proteinExistence type="predicted"/>
<reference evidence="2 3" key="1">
    <citation type="submission" date="2019-02" db="EMBL/GenBank/DDBJ databases">
        <title>Sequencing the genomes of 1000 actinobacteria strains.</title>
        <authorList>
            <person name="Klenk H.-P."/>
        </authorList>
    </citation>
    <scope>NUCLEOTIDE SEQUENCE [LARGE SCALE GENOMIC DNA]</scope>
    <source>
        <strain evidence="2 3">DSM 45888</strain>
    </source>
</reference>
<evidence type="ECO:0000313" key="3">
    <source>
        <dbReference type="Proteomes" id="UP000293781"/>
    </source>
</evidence>
<evidence type="ECO:0000313" key="2">
    <source>
        <dbReference type="EMBL" id="RZT79498.1"/>
    </source>
</evidence>
<dbReference type="AlphaFoldDB" id="A0A4Q7UGL4"/>
<comment type="caution">
    <text evidence="2">The sequence shown here is derived from an EMBL/GenBank/DDBJ whole genome shotgun (WGS) entry which is preliminary data.</text>
</comment>